<organism evidence="1 2">
    <name type="scientific">Amnimonas aquatica</name>
    <dbReference type="NCBI Taxonomy" id="2094561"/>
    <lineage>
        <taxon>Bacteria</taxon>
        <taxon>Pseudomonadati</taxon>
        <taxon>Pseudomonadota</taxon>
        <taxon>Gammaproteobacteria</taxon>
        <taxon>Moraxellales</taxon>
        <taxon>Moraxellaceae</taxon>
        <taxon>Amnimonas</taxon>
    </lineage>
</organism>
<dbReference type="AlphaFoldDB" id="A0A2P6AQX8"/>
<dbReference type="Proteomes" id="UP000243900">
    <property type="component" value="Unassembled WGS sequence"/>
</dbReference>
<protein>
    <submittedName>
        <fullName evidence="1">Uncharacterized protein</fullName>
    </submittedName>
</protein>
<evidence type="ECO:0000313" key="2">
    <source>
        <dbReference type="Proteomes" id="UP000243900"/>
    </source>
</evidence>
<evidence type="ECO:0000313" key="1">
    <source>
        <dbReference type="EMBL" id="PQA33706.1"/>
    </source>
</evidence>
<dbReference type="EMBL" id="PTQZ01000242">
    <property type="protein sequence ID" value="PQA33706.1"/>
    <property type="molecule type" value="Genomic_DNA"/>
</dbReference>
<keyword evidence="2" id="KW-1185">Reference proteome</keyword>
<sequence>MPAATSLSAWRQRFAGLPPVTGPVSPCFFRAGFVGPAWLCRIAPGAVALGGLPGWAGKRFTTPGLAVNVLEGGDGLREVMPMRVAQGVSLLDDRPALVLIYGAGSPLLWRRVRDELRVLDAERWL</sequence>
<reference evidence="2" key="1">
    <citation type="submission" date="2018-02" db="EMBL/GenBank/DDBJ databases">
        <title>Genome sequencing of Solimonas sp. HR-BB.</title>
        <authorList>
            <person name="Lee Y."/>
            <person name="Jeon C.O."/>
        </authorList>
    </citation>
    <scope>NUCLEOTIDE SEQUENCE [LARGE SCALE GENOMIC DNA]</scope>
    <source>
        <strain evidence="2">HR-E</strain>
    </source>
</reference>
<proteinExistence type="predicted"/>
<name>A0A2P6AQX8_9GAMM</name>
<feature type="non-terminal residue" evidence="1">
    <location>
        <position position="125"/>
    </location>
</feature>
<gene>
    <name evidence="1" type="ORF">C5O18_08535</name>
</gene>
<dbReference type="OrthoDB" id="4545245at2"/>
<accession>A0A2P6AQX8</accession>
<comment type="caution">
    <text evidence="1">The sequence shown here is derived from an EMBL/GenBank/DDBJ whole genome shotgun (WGS) entry which is preliminary data.</text>
</comment>
<dbReference type="RefSeq" id="WP_105193139.1">
    <property type="nucleotide sequence ID" value="NZ_PTQZ01000242.1"/>
</dbReference>